<dbReference type="PATRIC" id="fig|1716141.3.peg.6220"/>
<evidence type="ECO:0000313" key="1">
    <source>
        <dbReference type="EMBL" id="OAH10771.1"/>
    </source>
</evidence>
<dbReference type="AlphaFoldDB" id="A0A177HII4"/>
<dbReference type="RefSeq" id="WP_198547452.1">
    <property type="nucleotide sequence ID" value="NZ_LOHS01000121.1"/>
</dbReference>
<name>A0A177HII4_9ACTN</name>
<reference evidence="1 2" key="1">
    <citation type="submission" date="2015-12" db="EMBL/GenBank/DDBJ databases">
        <title>Genome sequence of Streptomyces sp. G25.</title>
        <authorList>
            <person name="Poehlein A."/>
            <person name="Roettig A."/>
            <person name="Hiessl S."/>
            <person name="Hauschild P."/>
            <person name="Schauer J."/>
            <person name="Madkour M.H."/>
            <person name="Al-Ansari A.M."/>
            <person name="Almakishah N.H."/>
            <person name="Steinbuechel A."/>
            <person name="Daniel R."/>
        </authorList>
    </citation>
    <scope>NUCLEOTIDE SEQUENCE [LARGE SCALE GENOMIC DNA]</scope>
    <source>
        <strain evidence="2">G25(2015)</strain>
    </source>
</reference>
<dbReference type="Proteomes" id="UP000077381">
    <property type="component" value="Unassembled WGS sequence"/>
</dbReference>
<protein>
    <submittedName>
        <fullName evidence="1">Uncharacterized protein</fullName>
    </submittedName>
</protein>
<proteinExistence type="predicted"/>
<accession>A0A177HII4</accession>
<evidence type="ECO:0000313" key="2">
    <source>
        <dbReference type="Proteomes" id="UP000077381"/>
    </source>
</evidence>
<dbReference type="EMBL" id="LOHS01000121">
    <property type="protein sequence ID" value="OAH10771.1"/>
    <property type="molecule type" value="Genomic_DNA"/>
</dbReference>
<keyword evidence="2" id="KW-1185">Reference proteome</keyword>
<sequence length="116" mass="12573">MYVQNHLRSILGEYMGFDIDFNVPELTAAASNPAMAELVPLAEDSWAKALEDAVIKGEATTQRVAMRWPDPACPVGTPWPPPRSVRDGGLLLRAATAPAPAPVPVRPVRRCTRGTR</sequence>
<comment type="caution">
    <text evidence="1">The sequence shown here is derived from an EMBL/GenBank/DDBJ whole genome shotgun (WGS) entry which is preliminary data.</text>
</comment>
<gene>
    <name evidence="1" type="ORF">STSP_59140</name>
</gene>
<organism evidence="1 2">
    <name type="scientific">Streptomyces jeddahensis</name>
    <dbReference type="NCBI Taxonomy" id="1716141"/>
    <lineage>
        <taxon>Bacteria</taxon>
        <taxon>Bacillati</taxon>
        <taxon>Actinomycetota</taxon>
        <taxon>Actinomycetes</taxon>
        <taxon>Kitasatosporales</taxon>
        <taxon>Streptomycetaceae</taxon>
        <taxon>Streptomyces</taxon>
    </lineage>
</organism>